<keyword evidence="1" id="KW-0812">Transmembrane</keyword>
<feature type="transmembrane region" description="Helical" evidence="1">
    <location>
        <begin position="96"/>
        <end position="115"/>
    </location>
</feature>
<feature type="transmembrane region" description="Helical" evidence="1">
    <location>
        <begin position="69"/>
        <end position="89"/>
    </location>
</feature>
<dbReference type="PIRSF" id="PIRSF005610">
    <property type="entry name" value="SirB"/>
    <property type="match status" value="1"/>
</dbReference>
<feature type="transmembrane region" description="Helical" evidence="1">
    <location>
        <begin position="41"/>
        <end position="63"/>
    </location>
</feature>
<keyword evidence="1" id="KW-0472">Membrane</keyword>
<organism evidence="2 3">
    <name type="scientific">Saccharophagus degradans</name>
    <dbReference type="NCBI Taxonomy" id="86304"/>
    <lineage>
        <taxon>Bacteria</taxon>
        <taxon>Pseudomonadati</taxon>
        <taxon>Pseudomonadota</taxon>
        <taxon>Gammaproteobacteria</taxon>
        <taxon>Cellvibrionales</taxon>
        <taxon>Cellvibrionaceae</taxon>
        <taxon>Saccharophagus</taxon>
    </lineage>
</organism>
<dbReference type="PANTHER" id="PTHR39594:SF1">
    <property type="entry name" value="PROTEIN YCHQ"/>
    <property type="match status" value="1"/>
</dbReference>
<keyword evidence="1" id="KW-1133">Transmembrane helix</keyword>
<dbReference type="PANTHER" id="PTHR39594">
    <property type="entry name" value="PROTEIN YCHQ"/>
    <property type="match status" value="1"/>
</dbReference>
<dbReference type="AlphaFoldDB" id="A0AAW7X2Z5"/>
<dbReference type="InterPro" id="IPR007360">
    <property type="entry name" value="SirB"/>
</dbReference>
<comment type="caution">
    <text evidence="2">The sequence shown here is derived from an EMBL/GenBank/DDBJ whole genome shotgun (WGS) entry which is preliminary data.</text>
</comment>
<dbReference type="Proteomes" id="UP001169760">
    <property type="component" value="Unassembled WGS sequence"/>
</dbReference>
<proteinExistence type="predicted"/>
<name>A0AAW7X2Z5_9GAMM</name>
<feature type="transmembrane region" description="Helical" evidence="1">
    <location>
        <begin position="6"/>
        <end position="29"/>
    </location>
</feature>
<dbReference type="RefSeq" id="WP_303491569.1">
    <property type="nucleotide sequence ID" value="NZ_JAUOPB010000003.1"/>
</dbReference>
<dbReference type="GO" id="GO:0005886">
    <property type="term" value="C:plasma membrane"/>
    <property type="evidence" value="ECO:0007669"/>
    <property type="project" value="TreeGrafter"/>
</dbReference>
<accession>A0AAW7X2Z5</accession>
<gene>
    <name evidence="2" type="ORF">Q4521_05250</name>
</gene>
<dbReference type="EMBL" id="JAUOPB010000003">
    <property type="protein sequence ID" value="MDO6421870.1"/>
    <property type="molecule type" value="Genomic_DNA"/>
</dbReference>
<dbReference type="Pfam" id="PF04247">
    <property type="entry name" value="SirB"/>
    <property type="match status" value="1"/>
</dbReference>
<evidence type="ECO:0000313" key="3">
    <source>
        <dbReference type="Proteomes" id="UP001169760"/>
    </source>
</evidence>
<protein>
    <submittedName>
        <fullName evidence="2">SirB2 family protein</fullName>
    </submittedName>
</protein>
<evidence type="ECO:0000313" key="2">
    <source>
        <dbReference type="EMBL" id="MDO6421870.1"/>
    </source>
</evidence>
<evidence type="ECO:0000256" key="1">
    <source>
        <dbReference type="SAM" id="Phobius"/>
    </source>
</evidence>
<reference evidence="2" key="1">
    <citation type="submission" date="2023-07" db="EMBL/GenBank/DDBJ databases">
        <title>Genome content predicts the carbon catabolic preferences of heterotrophic bacteria.</title>
        <authorList>
            <person name="Gralka M."/>
        </authorList>
    </citation>
    <scope>NUCLEOTIDE SEQUENCE</scope>
    <source>
        <strain evidence="2">I3M17_2</strain>
    </source>
</reference>
<sequence length="120" mass="13412">MFAVIKHIHVWLVLLSIGGFAVRFLWLMGNSSKLQLRVVKIAPHVIDTLLLFTGVTLAVMLRYSPFDYSWFSIKLLLVITYIGLGITAFKISHKHLRAIFGISALLTACAIIILATSKPF</sequence>